<sequence>MTNSMVEPSRAMDRNEADSAMIAAESSGMPGMRGTDHIGFTVPSLDEAIAFFVDVIGCEPIYELGPFHSTDDWMHTHLNVDPSAVMRRLRFLRCAHGSNFEVFEYEAPGQRLEQPKNSDVGGHHLAFYVDDIDAAVAYLKSKGVRIQGEPTLRAAGPSAGQTWVYFLAPWGMQMELVSYPKGKGYEKDTDRRLWHPAFPER</sequence>
<accession>A0A1M5QG65</accession>
<dbReference type="PANTHER" id="PTHR43048">
    <property type="entry name" value="METHYLMALONYL-COA EPIMERASE"/>
    <property type="match status" value="1"/>
</dbReference>
<name>A0A1M5QG65_9BURK</name>
<dbReference type="RefSeq" id="WP_218598867.1">
    <property type="nucleotide sequence ID" value="NZ_FQXE01000002.1"/>
</dbReference>
<dbReference type="Pfam" id="PF13669">
    <property type="entry name" value="Glyoxalase_4"/>
    <property type="match status" value="1"/>
</dbReference>
<evidence type="ECO:0000256" key="1">
    <source>
        <dbReference type="ARBA" id="ARBA00022723"/>
    </source>
</evidence>
<feature type="domain" description="VOC" evidence="2">
    <location>
        <begin position="34"/>
        <end position="179"/>
    </location>
</feature>
<reference evidence="3 4" key="1">
    <citation type="submission" date="2016-11" db="EMBL/GenBank/DDBJ databases">
        <authorList>
            <person name="Jaros S."/>
            <person name="Januszkiewicz K."/>
            <person name="Wedrychowicz H."/>
        </authorList>
    </citation>
    <scope>NUCLEOTIDE SEQUENCE [LARGE SCALE GENOMIC DNA]</scope>
    <source>
        <strain evidence="3 4">CGMCC 1.10190</strain>
    </source>
</reference>
<dbReference type="InterPro" id="IPR051785">
    <property type="entry name" value="MMCE/EMCE_epimerase"/>
</dbReference>
<keyword evidence="3" id="KW-0223">Dioxygenase</keyword>
<dbReference type="Proteomes" id="UP000184226">
    <property type="component" value="Unassembled WGS sequence"/>
</dbReference>
<dbReference type="PANTHER" id="PTHR43048:SF6">
    <property type="entry name" value="BLR8189 PROTEIN"/>
    <property type="match status" value="1"/>
</dbReference>
<dbReference type="InterPro" id="IPR029068">
    <property type="entry name" value="Glyas_Bleomycin-R_OHBP_Dase"/>
</dbReference>
<organism evidence="3 4">
    <name type="scientific">Pollutimonas bauzanensis</name>
    <dbReference type="NCBI Taxonomy" id="658167"/>
    <lineage>
        <taxon>Bacteria</taxon>
        <taxon>Pseudomonadati</taxon>
        <taxon>Pseudomonadota</taxon>
        <taxon>Betaproteobacteria</taxon>
        <taxon>Burkholderiales</taxon>
        <taxon>Alcaligenaceae</taxon>
        <taxon>Pollutimonas</taxon>
    </lineage>
</organism>
<protein>
    <submittedName>
        <fullName evidence="3">Catechol 2,3-dioxygenase</fullName>
    </submittedName>
</protein>
<dbReference type="STRING" id="658167.SAMN04488135_102268"/>
<dbReference type="Gene3D" id="3.10.180.10">
    <property type="entry name" value="2,3-Dihydroxybiphenyl 1,2-Dioxygenase, domain 1"/>
    <property type="match status" value="1"/>
</dbReference>
<dbReference type="GO" id="GO:0004493">
    <property type="term" value="F:methylmalonyl-CoA epimerase activity"/>
    <property type="evidence" value="ECO:0007669"/>
    <property type="project" value="TreeGrafter"/>
</dbReference>
<dbReference type="SUPFAM" id="SSF54593">
    <property type="entry name" value="Glyoxalase/Bleomycin resistance protein/Dihydroxybiphenyl dioxygenase"/>
    <property type="match status" value="1"/>
</dbReference>
<dbReference type="InterPro" id="IPR037523">
    <property type="entry name" value="VOC_core"/>
</dbReference>
<evidence type="ECO:0000259" key="2">
    <source>
        <dbReference type="PROSITE" id="PS51819"/>
    </source>
</evidence>
<dbReference type="EMBL" id="FQXE01000002">
    <property type="protein sequence ID" value="SHH13077.1"/>
    <property type="molecule type" value="Genomic_DNA"/>
</dbReference>
<dbReference type="GO" id="GO:0046872">
    <property type="term" value="F:metal ion binding"/>
    <property type="evidence" value="ECO:0007669"/>
    <property type="project" value="UniProtKB-KW"/>
</dbReference>
<evidence type="ECO:0000313" key="4">
    <source>
        <dbReference type="Proteomes" id="UP000184226"/>
    </source>
</evidence>
<evidence type="ECO:0000313" key="3">
    <source>
        <dbReference type="EMBL" id="SHH13077.1"/>
    </source>
</evidence>
<dbReference type="AlphaFoldDB" id="A0A1M5QG65"/>
<keyword evidence="3" id="KW-0560">Oxidoreductase</keyword>
<keyword evidence="4" id="KW-1185">Reference proteome</keyword>
<dbReference type="GO" id="GO:0046491">
    <property type="term" value="P:L-methylmalonyl-CoA metabolic process"/>
    <property type="evidence" value="ECO:0007669"/>
    <property type="project" value="TreeGrafter"/>
</dbReference>
<dbReference type="PROSITE" id="PS51819">
    <property type="entry name" value="VOC"/>
    <property type="match status" value="1"/>
</dbReference>
<dbReference type="GO" id="GO:0051213">
    <property type="term" value="F:dioxygenase activity"/>
    <property type="evidence" value="ECO:0007669"/>
    <property type="project" value="UniProtKB-KW"/>
</dbReference>
<keyword evidence="1" id="KW-0479">Metal-binding</keyword>
<gene>
    <name evidence="3" type="ORF">SAMN04488135_102268</name>
</gene>
<proteinExistence type="predicted"/>